<name>A0A0M2SNI3_9STAP</name>
<evidence type="ECO:0000313" key="8">
    <source>
        <dbReference type="EMBL" id="KKK34220.1"/>
    </source>
</evidence>
<dbReference type="Proteomes" id="UP000034287">
    <property type="component" value="Unassembled WGS sequence"/>
</dbReference>
<evidence type="ECO:0000259" key="7">
    <source>
        <dbReference type="Pfam" id="PF21982"/>
    </source>
</evidence>
<evidence type="ECO:0000256" key="5">
    <source>
        <dbReference type="HAMAP-Rule" id="MF_01114"/>
    </source>
</evidence>
<evidence type="ECO:0000256" key="4">
    <source>
        <dbReference type="ARBA" id="ARBA00022490"/>
    </source>
</evidence>
<accession>A0A0M2SNI3</accession>
<dbReference type="InterPro" id="IPR053926">
    <property type="entry name" value="RecX_HTH_1st"/>
</dbReference>
<dbReference type="PATRIC" id="fig|1432562.3.peg.1578"/>
<dbReference type="PANTHER" id="PTHR33602:SF1">
    <property type="entry name" value="REGULATORY PROTEIN RECX FAMILY PROTEIN"/>
    <property type="match status" value="1"/>
</dbReference>
<reference evidence="8 9" key="1">
    <citation type="submission" date="2015-04" db="EMBL/GenBank/DDBJ databases">
        <title>Taxonomic description and genome sequence of Salinicoccus sediminis sp. nov., a novel hyper halotolerant bacterium isolated from marine sediment.</title>
        <authorList>
            <person name="Mathan Kumar R."/>
            <person name="Kaur G."/>
            <person name="Kumar N."/>
            <person name="Kumar A."/>
            <person name="Singh N.K."/>
            <person name="Kaur N."/>
            <person name="Mayilraj S."/>
        </authorList>
    </citation>
    <scope>NUCLEOTIDE SEQUENCE [LARGE SCALE GENOMIC DNA]</scope>
    <source>
        <strain evidence="8 9">SV-16</strain>
    </source>
</reference>
<protein>
    <recommendedName>
        <fullName evidence="3 5">Regulatory protein RecX</fullName>
    </recommendedName>
</protein>
<evidence type="ECO:0000259" key="6">
    <source>
        <dbReference type="Pfam" id="PF21981"/>
    </source>
</evidence>
<evidence type="ECO:0000313" key="9">
    <source>
        <dbReference type="Proteomes" id="UP000034287"/>
    </source>
</evidence>
<proteinExistence type="inferred from homology"/>
<dbReference type="PANTHER" id="PTHR33602">
    <property type="entry name" value="REGULATORY PROTEIN RECX FAMILY PROTEIN"/>
    <property type="match status" value="1"/>
</dbReference>
<dbReference type="GO" id="GO:0005737">
    <property type="term" value="C:cytoplasm"/>
    <property type="evidence" value="ECO:0007669"/>
    <property type="project" value="UniProtKB-SubCell"/>
</dbReference>
<dbReference type="OrthoDB" id="5421057at2"/>
<dbReference type="EMBL" id="LAYZ01000023">
    <property type="protein sequence ID" value="KKK34220.1"/>
    <property type="molecule type" value="Genomic_DNA"/>
</dbReference>
<comment type="subcellular location">
    <subcellularLocation>
        <location evidence="1 5">Cytoplasm</location>
    </subcellularLocation>
</comment>
<keyword evidence="9" id="KW-1185">Reference proteome</keyword>
<dbReference type="RefSeq" id="WP_046515470.1">
    <property type="nucleotide sequence ID" value="NZ_LAYZ01000023.1"/>
</dbReference>
<evidence type="ECO:0000256" key="3">
    <source>
        <dbReference type="ARBA" id="ARBA00018111"/>
    </source>
</evidence>
<dbReference type="Gene3D" id="1.10.10.10">
    <property type="entry name" value="Winged helix-like DNA-binding domain superfamily/Winged helix DNA-binding domain"/>
    <property type="match status" value="3"/>
</dbReference>
<dbReference type="GO" id="GO:0006282">
    <property type="term" value="P:regulation of DNA repair"/>
    <property type="evidence" value="ECO:0007669"/>
    <property type="project" value="UniProtKB-UniRule"/>
</dbReference>
<dbReference type="HAMAP" id="MF_01114">
    <property type="entry name" value="RecX"/>
    <property type="match status" value="1"/>
</dbReference>
<gene>
    <name evidence="5" type="primary">recX</name>
    <name evidence="8" type="ORF">WN59_08045</name>
</gene>
<dbReference type="InterPro" id="IPR053925">
    <property type="entry name" value="RecX_HTH_3rd"/>
</dbReference>
<evidence type="ECO:0000256" key="2">
    <source>
        <dbReference type="ARBA" id="ARBA00009695"/>
    </source>
</evidence>
<comment type="similarity">
    <text evidence="2 5">Belongs to the RecX family.</text>
</comment>
<comment type="function">
    <text evidence="5">Modulates RecA activity.</text>
</comment>
<dbReference type="InterPro" id="IPR036388">
    <property type="entry name" value="WH-like_DNA-bd_sf"/>
</dbReference>
<dbReference type="InterPro" id="IPR003783">
    <property type="entry name" value="Regulatory_RecX"/>
</dbReference>
<sequence length="259" mass="30806">MQIEKVVEQKGGMFKIVMDNGDSFKAHEESLVRYRLMKGTELDEAEYERIMQAIQYDQAYVEALKYISYKLRSISEMHQYLSEDYGPEVISETIHRLKDEGYLNDNHYAVALKNTMLNTSDKGPGSLVRELKKHQVDQDIIMRMADAFDSEIDRERMNRIKARELKKHRGAYRQFRMKLQEKLYQKGYNQDHMDMITFDDDEFDETSHFEKDFEKYYNKHMKKDGSYASRQKLVQALMGRGYNYDMIQKKLGGIDDEFI</sequence>
<feature type="domain" description="RecX first three-helical" evidence="7">
    <location>
        <begin position="59"/>
        <end position="97"/>
    </location>
</feature>
<comment type="caution">
    <text evidence="8">The sequence shown here is derived from an EMBL/GenBank/DDBJ whole genome shotgun (WGS) entry which is preliminary data.</text>
</comment>
<dbReference type="Pfam" id="PF21981">
    <property type="entry name" value="RecX_HTH3"/>
    <property type="match status" value="1"/>
</dbReference>
<evidence type="ECO:0000256" key="1">
    <source>
        <dbReference type="ARBA" id="ARBA00004496"/>
    </source>
</evidence>
<organism evidence="8 9">
    <name type="scientific">Salinicoccus sediminis</name>
    <dbReference type="NCBI Taxonomy" id="1432562"/>
    <lineage>
        <taxon>Bacteria</taxon>
        <taxon>Bacillati</taxon>
        <taxon>Bacillota</taxon>
        <taxon>Bacilli</taxon>
        <taxon>Bacillales</taxon>
        <taxon>Staphylococcaceae</taxon>
        <taxon>Salinicoccus</taxon>
    </lineage>
</organism>
<keyword evidence="4 5" id="KW-0963">Cytoplasm</keyword>
<dbReference type="Pfam" id="PF21982">
    <property type="entry name" value="RecX_HTH1"/>
    <property type="match status" value="1"/>
</dbReference>
<dbReference type="STRING" id="1432562.WN59_08045"/>
<feature type="domain" description="RecX third three-helical" evidence="6">
    <location>
        <begin position="214"/>
        <end position="249"/>
    </location>
</feature>
<dbReference type="AlphaFoldDB" id="A0A0M2SNI3"/>